<sequence length="78" mass="7234">MKVFSLAVVLFGIISIAFGSPTAKADSGGDEDAEGRGLIGGIVGTAAGTAVGAINTVEGMLPGMGGGGGAGGLLSGIL</sequence>
<gene>
    <name evidence="2" type="ORF">Ocin01_18328</name>
</gene>
<accession>A0A1D2M621</accession>
<organism evidence="2 3">
    <name type="scientific">Orchesella cincta</name>
    <name type="common">Springtail</name>
    <name type="synonym">Podura cincta</name>
    <dbReference type="NCBI Taxonomy" id="48709"/>
    <lineage>
        <taxon>Eukaryota</taxon>
        <taxon>Metazoa</taxon>
        <taxon>Ecdysozoa</taxon>
        <taxon>Arthropoda</taxon>
        <taxon>Hexapoda</taxon>
        <taxon>Collembola</taxon>
        <taxon>Entomobryomorpha</taxon>
        <taxon>Entomobryoidea</taxon>
        <taxon>Orchesellidae</taxon>
        <taxon>Orchesellinae</taxon>
        <taxon>Orchesella</taxon>
    </lineage>
</organism>
<name>A0A1D2M621_ORCCI</name>
<dbReference type="AlphaFoldDB" id="A0A1D2M621"/>
<evidence type="ECO:0000313" key="2">
    <source>
        <dbReference type="EMBL" id="ODM88354.1"/>
    </source>
</evidence>
<evidence type="ECO:0000313" key="3">
    <source>
        <dbReference type="Proteomes" id="UP000094527"/>
    </source>
</evidence>
<keyword evidence="3" id="KW-1185">Reference proteome</keyword>
<keyword evidence="1" id="KW-0732">Signal</keyword>
<protein>
    <submittedName>
        <fullName evidence="2">Uncharacterized protein</fullName>
    </submittedName>
</protein>
<comment type="caution">
    <text evidence="2">The sequence shown here is derived from an EMBL/GenBank/DDBJ whole genome shotgun (WGS) entry which is preliminary data.</text>
</comment>
<dbReference type="Proteomes" id="UP000094527">
    <property type="component" value="Unassembled WGS sequence"/>
</dbReference>
<evidence type="ECO:0000256" key="1">
    <source>
        <dbReference type="SAM" id="SignalP"/>
    </source>
</evidence>
<proteinExistence type="predicted"/>
<feature type="chain" id="PRO_5008903517" evidence="1">
    <location>
        <begin position="20"/>
        <end position="78"/>
    </location>
</feature>
<reference evidence="2 3" key="1">
    <citation type="journal article" date="2016" name="Genome Biol. Evol.">
        <title>Gene Family Evolution Reflects Adaptation to Soil Environmental Stressors in the Genome of the Collembolan Orchesella cincta.</title>
        <authorList>
            <person name="Faddeeva-Vakhrusheva A."/>
            <person name="Derks M.F."/>
            <person name="Anvar S.Y."/>
            <person name="Agamennone V."/>
            <person name="Suring W."/>
            <person name="Smit S."/>
            <person name="van Straalen N.M."/>
            <person name="Roelofs D."/>
        </authorList>
    </citation>
    <scope>NUCLEOTIDE SEQUENCE [LARGE SCALE GENOMIC DNA]</scope>
    <source>
        <tissue evidence="2">Mixed pool</tissue>
    </source>
</reference>
<dbReference type="EMBL" id="LJIJ01003714">
    <property type="protein sequence ID" value="ODM88354.1"/>
    <property type="molecule type" value="Genomic_DNA"/>
</dbReference>
<feature type="signal peptide" evidence="1">
    <location>
        <begin position="1"/>
        <end position="19"/>
    </location>
</feature>